<protein>
    <submittedName>
        <fullName evidence="5">Protein phosphatase 1 regulatory subunit 3D</fullName>
    </submittedName>
</protein>
<dbReference type="PANTHER" id="PTHR12307">
    <property type="entry name" value="PROTEIN PHOSPHATASE 1 REGULATORY SUBUNIT"/>
    <property type="match status" value="1"/>
</dbReference>
<dbReference type="WBParaSite" id="TCNE_0000642601-mRNA-1">
    <property type="protein sequence ID" value="TCNE_0000642601-mRNA-1"/>
    <property type="gene ID" value="TCNE_0000642601"/>
</dbReference>
<dbReference type="EMBL" id="UYWY01019492">
    <property type="protein sequence ID" value="VDM37747.1"/>
    <property type="molecule type" value="Genomic_DNA"/>
</dbReference>
<evidence type="ECO:0000313" key="3">
    <source>
        <dbReference type="EMBL" id="VDM37747.1"/>
    </source>
</evidence>
<dbReference type="PROSITE" id="PS51159">
    <property type="entry name" value="CBM21"/>
    <property type="match status" value="1"/>
</dbReference>
<gene>
    <name evidence="3" type="ORF">TCNE_LOCUS6426</name>
</gene>
<dbReference type="GO" id="GO:0008157">
    <property type="term" value="F:protein phosphatase 1 binding"/>
    <property type="evidence" value="ECO:0007669"/>
    <property type="project" value="TreeGrafter"/>
</dbReference>
<keyword evidence="4" id="KW-1185">Reference proteome</keyword>
<feature type="region of interest" description="Disordered" evidence="1">
    <location>
        <begin position="123"/>
        <end position="184"/>
    </location>
</feature>
<dbReference type="InterPro" id="IPR005036">
    <property type="entry name" value="CBM21_dom"/>
</dbReference>
<name>A0A183UD56_TOXCA</name>
<dbReference type="PANTHER" id="PTHR12307:SF53">
    <property type="entry name" value="PROTEIN PHOSPHATASE 1 REGULATORY SUBUNIT"/>
    <property type="match status" value="1"/>
</dbReference>
<dbReference type="Gene3D" id="2.60.40.2440">
    <property type="entry name" value="Carbohydrate binding type-21 domain"/>
    <property type="match status" value="1"/>
</dbReference>
<dbReference type="GO" id="GO:0005979">
    <property type="term" value="P:regulation of glycogen biosynthetic process"/>
    <property type="evidence" value="ECO:0007669"/>
    <property type="project" value="TreeGrafter"/>
</dbReference>
<reference evidence="3 4" key="2">
    <citation type="submission" date="2018-11" db="EMBL/GenBank/DDBJ databases">
        <authorList>
            <consortium name="Pathogen Informatics"/>
        </authorList>
    </citation>
    <scope>NUCLEOTIDE SEQUENCE [LARGE SCALE GENOMIC DNA]</scope>
</reference>
<dbReference type="GO" id="GO:0000164">
    <property type="term" value="C:protein phosphatase type 1 complex"/>
    <property type="evidence" value="ECO:0007669"/>
    <property type="project" value="TreeGrafter"/>
</dbReference>
<dbReference type="InterPro" id="IPR050782">
    <property type="entry name" value="PP1_regulatory_subunit_3"/>
</dbReference>
<evidence type="ECO:0000259" key="2">
    <source>
        <dbReference type="PROSITE" id="PS51159"/>
    </source>
</evidence>
<evidence type="ECO:0000313" key="4">
    <source>
        <dbReference type="Proteomes" id="UP000050794"/>
    </source>
</evidence>
<feature type="domain" description="CBM21" evidence="2">
    <location>
        <begin position="256"/>
        <end position="364"/>
    </location>
</feature>
<accession>A0A183UD56</accession>
<evidence type="ECO:0000256" key="1">
    <source>
        <dbReference type="SAM" id="MobiDB-lite"/>
    </source>
</evidence>
<dbReference type="Pfam" id="PF03370">
    <property type="entry name" value="CBM_21"/>
    <property type="match status" value="1"/>
</dbReference>
<reference evidence="5" key="1">
    <citation type="submission" date="2016-06" db="UniProtKB">
        <authorList>
            <consortium name="WormBaseParasite"/>
        </authorList>
    </citation>
    <scope>IDENTIFICATION</scope>
</reference>
<sequence>MSASANVVDSMQLTGPMEQATMEQVDTEARHPCDKEKFIADVKYWFKDERSVYARKEGQAEQLCDSAAVISVSCVQKACNSGLSAYMESGASNILRNQFDLKLEAGSTSRLTINAIEWTVSPVECSPSSSSSDDEKRLLKSSASHDSGFSSDDNSPKRSPPQRTKLERSVTLPSALRAPSRTRSQKSVRFADSLGLDLEQKNFFDEDDWCEESHSYSYPTLSMLKSNAQHDCYAPNMTALSLVAANFQIRSEAEATHLARTQCVCLRSLSICDMNITGLIDVLNLAFEKQVCVRYSLNDWMSFEEAAAVYLSAHGNDGAVDSFSFSINLPKNLPLRTACHFCIRYTVNGTSHWDNNNNSNFVLLCAAKETETKNEKALRNSRRERLFSSTHSYDGGYDRDLRPIWPDYCPEIEFPRFKAGGWRRHKNTLPSSEGPRFY</sequence>
<dbReference type="GO" id="GO:2001069">
    <property type="term" value="F:glycogen binding"/>
    <property type="evidence" value="ECO:0007669"/>
    <property type="project" value="TreeGrafter"/>
</dbReference>
<proteinExistence type="predicted"/>
<dbReference type="Proteomes" id="UP000050794">
    <property type="component" value="Unassembled WGS sequence"/>
</dbReference>
<organism evidence="4 5">
    <name type="scientific">Toxocara canis</name>
    <name type="common">Canine roundworm</name>
    <dbReference type="NCBI Taxonomy" id="6265"/>
    <lineage>
        <taxon>Eukaryota</taxon>
        <taxon>Metazoa</taxon>
        <taxon>Ecdysozoa</taxon>
        <taxon>Nematoda</taxon>
        <taxon>Chromadorea</taxon>
        <taxon>Rhabditida</taxon>
        <taxon>Spirurina</taxon>
        <taxon>Ascaridomorpha</taxon>
        <taxon>Ascaridoidea</taxon>
        <taxon>Toxocaridae</taxon>
        <taxon>Toxocara</taxon>
    </lineage>
</organism>
<dbReference type="AlphaFoldDB" id="A0A183UD56"/>
<evidence type="ECO:0000313" key="5">
    <source>
        <dbReference type="WBParaSite" id="TCNE_0000642601-mRNA-1"/>
    </source>
</evidence>
<dbReference type="InterPro" id="IPR038175">
    <property type="entry name" value="CBM21_dom_sf"/>
</dbReference>
<feature type="compositionally biased region" description="Low complexity" evidence="1">
    <location>
        <begin position="140"/>
        <end position="153"/>
    </location>
</feature>